<name>A0AA89C7E8_PINIB</name>
<organism evidence="8 9">
    <name type="scientific">Pinctada imbricata</name>
    <name type="common">Atlantic pearl-oyster</name>
    <name type="synonym">Pinctada martensii</name>
    <dbReference type="NCBI Taxonomy" id="66713"/>
    <lineage>
        <taxon>Eukaryota</taxon>
        <taxon>Metazoa</taxon>
        <taxon>Spiralia</taxon>
        <taxon>Lophotrochozoa</taxon>
        <taxon>Mollusca</taxon>
        <taxon>Bivalvia</taxon>
        <taxon>Autobranchia</taxon>
        <taxon>Pteriomorphia</taxon>
        <taxon>Pterioida</taxon>
        <taxon>Pterioidea</taxon>
        <taxon>Pteriidae</taxon>
        <taxon>Pinctada</taxon>
    </lineage>
</organism>
<proteinExistence type="inferred from homology"/>
<evidence type="ECO:0000313" key="8">
    <source>
        <dbReference type="EMBL" id="KAK3097920.1"/>
    </source>
</evidence>
<dbReference type="PANTHER" id="PTHR31057">
    <property type="entry name" value="E3 UFM1-PROTEIN LIGASE 1"/>
    <property type="match status" value="1"/>
</dbReference>
<evidence type="ECO:0000256" key="1">
    <source>
        <dbReference type="ARBA" id="ARBA00010789"/>
    </source>
</evidence>
<accession>A0AA89C7E8</accession>
<dbReference type="GO" id="GO:0005789">
    <property type="term" value="C:endoplasmic reticulum membrane"/>
    <property type="evidence" value="ECO:0007669"/>
    <property type="project" value="TreeGrafter"/>
</dbReference>
<evidence type="ECO:0000259" key="5">
    <source>
        <dbReference type="Pfam" id="PF09743"/>
    </source>
</evidence>
<comment type="caution">
    <text evidence="8">The sequence shown here is derived from an EMBL/GenBank/DDBJ whole genome shotgun (WGS) entry which is preliminary data.</text>
</comment>
<dbReference type="InterPro" id="IPR056580">
    <property type="entry name" value="Ufl1_dom"/>
</dbReference>
<dbReference type="Pfam" id="PF23659">
    <property type="entry name" value="UFL1"/>
    <property type="match status" value="1"/>
</dbReference>
<feature type="domain" description="E3 UFM1-protein ligase 1-like" evidence="6">
    <location>
        <begin position="536"/>
        <end position="657"/>
    </location>
</feature>
<evidence type="ECO:0000256" key="2">
    <source>
        <dbReference type="ARBA" id="ARBA00022679"/>
    </source>
</evidence>
<feature type="domain" description="E3 UFM1-protein ligase 1-like N-terminal" evidence="5">
    <location>
        <begin position="6"/>
        <end position="283"/>
    </location>
</feature>
<comment type="similarity">
    <text evidence="1">Belongs to the UFL1 family.</text>
</comment>
<dbReference type="PANTHER" id="PTHR31057:SF0">
    <property type="entry name" value="E3 UFM1-PROTEIN LIGASE 1"/>
    <property type="match status" value="1"/>
</dbReference>
<evidence type="ECO:0000259" key="7">
    <source>
        <dbReference type="Pfam" id="PF25041"/>
    </source>
</evidence>
<dbReference type="GO" id="GO:0061666">
    <property type="term" value="F:UFM1 ligase activity"/>
    <property type="evidence" value="ECO:0007669"/>
    <property type="project" value="InterPro"/>
</dbReference>
<sequence length="784" mass="88759">MADWEEVKRLAADFQRAQLSSTKQKLSERNVVELVAKLIELKLIDVIYTLDGKEYLTPQELTKEIRDELLVHGGRINLVDLQQILNVDFSHIETKVSEMVKSDKSLMLVLGQLVDKSYLDSLAEEVNDKLQEKGHVTIGEITKQYDLPADFISEHIHARVGRIVRGQVDSYDKNVIFTDSFLKRMKAQIRGAFSAITRPTTVMNVMNRYSFQERLFFSILEELIHSKRLQGVIVGGHQEKAVYIPDIYTKAQNQWVDNFYQQNGYLEYDSMVRLGITDPKAFIKKRFKTEPLTYLGTCCAGVGIKDQIEASVEEALAENSWADIMPLLPSVFSMEDGSQLLTECLRKHQSAVQCCHTIVTSHRFLEKCRQPFKDKVAKKAEEDARSNPSLFTADIEKKGGKSVSFEDAGPSKEDKRDQRRKKQAGATKSGGGTQGREVKTKATKKKYNKGRGDHGNESDEEDHGKKLEEAVEFMPIDGIEAELRKQTDLLDCPEEFITEIATQLYRPLCREYQEMGKSIFLTNVGVDTGTGRKKTHGELQEKIAGLWTNCKLFEKGLKLFSEDTEAQLVKHLLKSVCSDIVNVVVCAIGSENMISVPEDSNLTTENRAKIIAKLPENVQSVLTKLHTSLNGKTLDDFYTSLDVICGPEHLGVLLKKPDKRKERQLIFNHRQALLENIKYESDPAMLLHEASVILFQTYTQTMIHVPGKCVPQVIAHLQPHMEADKHQKLVTLQDLVVKHMRLQGPDKEAEMLEMKTEMEQLMSDIRDIVTKSKKGAQSSDEPTS</sequence>
<evidence type="ECO:0000259" key="6">
    <source>
        <dbReference type="Pfam" id="PF23659"/>
    </source>
</evidence>
<dbReference type="AlphaFoldDB" id="A0AA89C7E8"/>
<keyword evidence="9" id="KW-1185">Reference proteome</keyword>
<dbReference type="InterPro" id="IPR018611">
    <property type="entry name" value="Ufl1"/>
</dbReference>
<protein>
    <recommendedName>
        <fullName evidence="10">E3 UFM1-protein ligase 1</fullName>
    </recommendedName>
</protein>
<dbReference type="Pfam" id="PF25041">
    <property type="entry name" value="UFL1_C"/>
    <property type="match status" value="1"/>
</dbReference>
<gene>
    <name evidence="8" type="ORF">FSP39_014469</name>
</gene>
<evidence type="ECO:0008006" key="10">
    <source>
        <dbReference type="Google" id="ProtNLM"/>
    </source>
</evidence>
<reference evidence="8" key="1">
    <citation type="submission" date="2019-08" db="EMBL/GenBank/DDBJ databases">
        <title>The improved chromosome-level genome for the pearl oyster Pinctada fucata martensii using PacBio sequencing and Hi-C.</title>
        <authorList>
            <person name="Zheng Z."/>
        </authorList>
    </citation>
    <scope>NUCLEOTIDE SEQUENCE</scope>
    <source>
        <strain evidence="8">ZZ-2019</strain>
        <tissue evidence="8">Adductor muscle</tissue>
    </source>
</reference>
<dbReference type="InterPro" id="IPR056761">
    <property type="entry name" value="Ufl1-like_C"/>
</dbReference>
<dbReference type="Pfam" id="PF09743">
    <property type="entry name" value="E3_UFM1_ligase"/>
    <property type="match status" value="1"/>
</dbReference>
<evidence type="ECO:0000256" key="3">
    <source>
        <dbReference type="ARBA" id="ARBA00022786"/>
    </source>
</evidence>
<feature type="region of interest" description="Disordered" evidence="4">
    <location>
        <begin position="401"/>
        <end position="464"/>
    </location>
</feature>
<keyword evidence="2" id="KW-0808">Transferase</keyword>
<dbReference type="GO" id="GO:1990592">
    <property type="term" value="P:protein K69-linked ufmylation"/>
    <property type="evidence" value="ECO:0007669"/>
    <property type="project" value="TreeGrafter"/>
</dbReference>
<feature type="domain" description="E3 UFM1-protein ligase-like C-terminal" evidence="7">
    <location>
        <begin position="662"/>
        <end position="768"/>
    </location>
</feature>
<dbReference type="EMBL" id="VSWD01000007">
    <property type="protein sequence ID" value="KAK3097920.1"/>
    <property type="molecule type" value="Genomic_DNA"/>
</dbReference>
<dbReference type="Proteomes" id="UP001186944">
    <property type="component" value="Unassembled WGS sequence"/>
</dbReference>
<feature type="compositionally biased region" description="Basic and acidic residues" evidence="4">
    <location>
        <begin position="450"/>
        <end position="464"/>
    </location>
</feature>
<dbReference type="GO" id="GO:0032434">
    <property type="term" value="P:regulation of proteasomal ubiquitin-dependent protein catabolic process"/>
    <property type="evidence" value="ECO:0007669"/>
    <property type="project" value="TreeGrafter"/>
</dbReference>
<dbReference type="InterPro" id="IPR056579">
    <property type="entry name" value="Ufl1_N"/>
</dbReference>
<dbReference type="Pfam" id="PF25870">
    <property type="entry name" value="WHD_UFL1_5th"/>
    <property type="match status" value="1"/>
</dbReference>
<evidence type="ECO:0000256" key="4">
    <source>
        <dbReference type="SAM" id="MobiDB-lite"/>
    </source>
</evidence>
<evidence type="ECO:0000313" key="9">
    <source>
        <dbReference type="Proteomes" id="UP001186944"/>
    </source>
</evidence>
<dbReference type="GO" id="GO:0034976">
    <property type="term" value="P:response to endoplasmic reticulum stress"/>
    <property type="evidence" value="ECO:0007669"/>
    <property type="project" value="TreeGrafter"/>
</dbReference>
<keyword evidence="3" id="KW-0833">Ubl conjugation pathway</keyword>